<comment type="caution">
    <text evidence="3">The sequence shown here is derived from an EMBL/GenBank/DDBJ whole genome shotgun (WGS) entry which is preliminary data.</text>
</comment>
<feature type="coiled-coil region" evidence="1">
    <location>
        <begin position="458"/>
        <end position="520"/>
    </location>
</feature>
<proteinExistence type="predicted"/>
<evidence type="ECO:0008006" key="5">
    <source>
        <dbReference type="Google" id="ProtNLM"/>
    </source>
</evidence>
<evidence type="ECO:0000313" key="3">
    <source>
        <dbReference type="EMBL" id="KAK6746767.1"/>
    </source>
</evidence>
<feature type="coiled-coil region" evidence="1">
    <location>
        <begin position="574"/>
        <end position="608"/>
    </location>
</feature>
<keyword evidence="1" id="KW-0175">Coiled coil</keyword>
<name>A0ABR1D8D3_NECAM</name>
<evidence type="ECO:0000256" key="1">
    <source>
        <dbReference type="SAM" id="Coils"/>
    </source>
</evidence>
<evidence type="ECO:0000256" key="2">
    <source>
        <dbReference type="SAM" id="MobiDB-lite"/>
    </source>
</evidence>
<feature type="compositionally biased region" description="Basic and acidic residues" evidence="2">
    <location>
        <begin position="628"/>
        <end position="639"/>
    </location>
</feature>
<feature type="coiled-coil region" evidence="1">
    <location>
        <begin position="190"/>
        <end position="345"/>
    </location>
</feature>
<dbReference type="EMBL" id="JAVFWL010000004">
    <property type="protein sequence ID" value="KAK6746767.1"/>
    <property type="molecule type" value="Genomic_DNA"/>
</dbReference>
<reference evidence="3 4" key="1">
    <citation type="submission" date="2023-08" db="EMBL/GenBank/DDBJ databases">
        <title>A Necator americanus chromosomal reference genome.</title>
        <authorList>
            <person name="Ilik V."/>
            <person name="Petrzelkova K.J."/>
            <person name="Pardy F."/>
            <person name="Fuh T."/>
            <person name="Niatou-Singa F.S."/>
            <person name="Gouil Q."/>
            <person name="Baker L."/>
            <person name="Ritchie M.E."/>
            <person name="Jex A.R."/>
            <person name="Gazzola D."/>
            <person name="Li H."/>
            <person name="Toshio Fujiwara R."/>
            <person name="Zhan B."/>
            <person name="Aroian R.V."/>
            <person name="Pafco B."/>
            <person name="Schwarz E.M."/>
        </authorList>
    </citation>
    <scope>NUCLEOTIDE SEQUENCE [LARGE SCALE GENOMIC DNA]</scope>
    <source>
        <strain evidence="3 4">Aroian</strain>
        <tissue evidence="3">Whole animal</tissue>
    </source>
</reference>
<dbReference type="Proteomes" id="UP001303046">
    <property type="component" value="Unassembled WGS sequence"/>
</dbReference>
<gene>
    <name evidence="3" type="primary">Necator_chrIV.g13475</name>
    <name evidence="3" type="ORF">RB195_000184</name>
</gene>
<feature type="coiled-coil region" evidence="1">
    <location>
        <begin position="71"/>
        <end position="154"/>
    </location>
</feature>
<keyword evidence="4" id="KW-1185">Reference proteome</keyword>
<sequence>MQSISDSVLPDVSIEPSSPSLQTIVKKDLSAVSVARASFVNHRSITRRSDNIIRYDGSYGTETVSSPRYRELRCERELKRLQSQQTETEEQLVRMESELRESKFKVESLMEEVTTKKARIRDMEINEKLYQRTLEEMETKSAMMSKQLEQLQRHYEIQKERLITYKTSEEKWEETRANLDEALYSKNNAITLLERELRDVKDELANCLQGMKNAELDISRMQRENEELKRIAESERKDYQASIADWRCRFEKAEAENLITSATSVERNAAMALEMREKIDEAQRLQNLLDEEKRTTQEREKELSRVFQERAEALECTIADGQRTIEDLRDQLVILTEDKDRLENEKIQIGDIMERKTEVLREALLIMDGMHDEVSSLTRSYLEEREQNDGVNGGDNPDPYSDLLHVMSIVETYCRQFENLELRLAVDDHELCKNIRGTDLTETVNDLQYRLFAADQKRAAFEKERREMEHCMKQLQKSESEVKSENILLKEKTSNLQEECTQLKKETENLRSSVLELKQEITSKAYKISEISEALEESIAANVHHAEVLSNVECNFTVKIESMRNKEILRIHECEELRLDMLKKDEEIKALNEKISELKDALESFHKTGDARNDVQGWMRGSINTHDGTSDDAKQKGDDSFGSSDYVDASEDFPVQHNAARKFLDLTSIYKIRMLKAESKLDY</sequence>
<accession>A0ABR1D8D3</accession>
<feature type="region of interest" description="Disordered" evidence="2">
    <location>
        <begin position="616"/>
        <end position="642"/>
    </location>
</feature>
<organism evidence="3 4">
    <name type="scientific">Necator americanus</name>
    <name type="common">Human hookworm</name>
    <dbReference type="NCBI Taxonomy" id="51031"/>
    <lineage>
        <taxon>Eukaryota</taxon>
        <taxon>Metazoa</taxon>
        <taxon>Ecdysozoa</taxon>
        <taxon>Nematoda</taxon>
        <taxon>Chromadorea</taxon>
        <taxon>Rhabditida</taxon>
        <taxon>Rhabditina</taxon>
        <taxon>Rhabditomorpha</taxon>
        <taxon>Strongyloidea</taxon>
        <taxon>Ancylostomatidae</taxon>
        <taxon>Bunostominae</taxon>
        <taxon>Necator</taxon>
    </lineage>
</organism>
<protein>
    <recommendedName>
        <fullName evidence="5">M protein repeat protein</fullName>
    </recommendedName>
</protein>
<evidence type="ECO:0000313" key="4">
    <source>
        <dbReference type="Proteomes" id="UP001303046"/>
    </source>
</evidence>